<feature type="domain" description="Restriction endonuclease type II-like" evidence="9">
    <location>
        <begin position="1343"/>
        <end position="1436"/>
    </location>
</feature>
<dbReference type="SUPFAM" id="SSF46785">
    <property type="entry name" value="Winged helix' DNA-binding domain"/>
    <property type="match status" value="1"/>
</dbReference>
<feature type="domain" description="DNA2/NAM7 helicase-like C-terminal" evidence="8">
    <location>
        <begin position="1110"/>
        <end position="1294"/>
    </location>
</feature>
<keyword evidence="2" id="KW-0547">Nucleotide-binding</keyword>
<evidence type="ECO:0000259" key="8">
    <source>
        <dbReference type="Pfam" id="PF13087"/>
    </source>
</evidence>
<dbReference type="SUPFAM" id="SSF52540">
    <property type="entry name" value="P-loop containing nucleoside triphosphate hydrolases"/>
    <property type="match status" value="1"/>
</dbReference>
<evidence type="ECO:0000259" key="7">
    <source>
        <dbReference type="Pfam" id="PF13086"/>
    </source>
</evidence>
<keyword evidence="3" id="KW-0378">Hydrolase</keyword>
<accession>A0ABT2J3J6</accession>
<dbReference type="RefSeq" id="WP_260189718.1">
    <property type="nucleotide sequence ID" value="NZ_JAFFZE010000005.1"/>
</dbReference>
<protein>
    <submittedName>
        <fullName evidence="10">AAA family ATPase</fullName>
    </submittedName>
</protein>
<dbReference type="InterPro" id="IPR036390">
    <property type="entry name" value="WH_DNA-bd_sf"/>
</dbReference>
<comment type="similarity">
    <text evidence="1">Belongs to the DNA2/NAM7 helicase family.</text>
</comment>
<dbReference type="InterPro" id="IPR027417">
    <property type="entry name" value="P-loop_NTPase"/>
</dbReference>
<gene>
    <name evidence="10" type="ORF">JT362_04405</name>
</gene>
<dbReference type="InterPro" id="IPR011335">
    <property type="entry name" value="Restrct_endonuc-II-like"/>
</dbReference>
<dbReference type="CDD" id="cd18808">
    <property type="entry name" value="SF1_C_Upf1"/>
    <property type="match status" value="1"/>
</dbReference>
<sequence length="1722" mass="187736">MRDKVRRLMGVLRQLAVAKTRPIRSITAYEEMLLLADAAEHLPVRTATEPGDEILRADRVRRDPEPPCPRVVVPWVERVKGSLDEPVLRDRVVLPGASRPSSIADHPDVTRQFSTWMRDWRPWAAEERRRRPRAELFQKLFDLHRIAQERPESIEIVVAAGLLHAPGEQGEAGVRVHLLTQAVSVEQDQQSGAMVCTLMPESAVRIEAEEVLAGLEMFDQSGTAVLRDRLLETVSSPLDPAAVAYLKEWAGRALVTGHTVSDDWALPSGQTTQLGFAPALVARRRGAFALREYYDAITKSLNDEDTPVPLGLAQLVEAIEPADRLAWLERTGEVGGAALAEDPLFPLPANDDQAQIIGRLGGDSGVVVEGPPGTGKTHTIANLVSALLASGQRILVTAEKAQALRVLRDKLPPQMQDLCVSLTDASARGNSDLARSVAALAGAKTDFNPAAVARRIADLTARRGGARARQSRIVEDIRALRESETYRHPEIAPGYGGTLADIARQSTANAEVDGWIPGQVSGQEPLSSSEILQLVELMRTGSDQRRSRRDQRIPKTGSLPSDTWLAKQAETVARGDSVRADDASGLVAVLGALPGQVLHDLDAACRRTAEATAALRAAPTDAAWALHLTDSLLAGTSLHLWQRATGQLPLVDDAIAHDQHAGFVQVSVSSGLDPEIGAGVFERFAAHLGSGGQLRKVFKSDEQKAVEALGDAVLVAGTVPSTSETATTAARHLRVLALARILAMGFAPLGLTIALDLDRGSLVERLRQVRHVCSLVDAVLAARTELVQPLSVLPATTRPPLTSVERLDLIGSVTSAVADSMQAALARAEVDRTADEVLALVPTTARPPELMAVADAIKTMDPHRYVEALISLEHARTQQRDQHVCDELDQRLAAAAPGLRIMLAETPDDPAWSARLTRWSSAWAWACARTWLDQRAQPGLEDQLDAELHSTVRDVSVLTVDLAAAKAWKASMERMSARQVQALQSYRSAMANVGKGTGKYAEKFRQAAREAMVVAQGAVPAWVMPVQQVLASIPAEPNAFDVVIVDEASQAELTSSFLLWLAPRVIVVGDDKQCTPPEIGAGSLDPIFQRLDTELPDVPQYLRADLTPKSSVFSMLRSRFGQMVRLREHFRCMPEIIAWSSNEFYRDAPLVPVRQFGADRLPPLRTTYVDGGYVEGQNATLTNPAEARAIADSVLACLEDPAYEGKTFGVVVLQGQSQVDVITAEISARMSAEDWDRRRFRVGTPPDFQGDERHVVWLSLVVAPEQNFAALTRDEFRRRFNVAASRAQDQLWLFHSVTADLLRTNDLRHSLLTYMLSTGSAPLSPALTDVSADVRQPPFDSLFEQRVFLDISARGYHVTPQVETNGRRIDLVVTGAAGKLAVECDGDAFHTTPEQRAADLQREQELKRCGWTFWRVRESQYYLNRERALSSLWPTLDRLGIGPHATGTDAPETVWTPTRTALAPDEAVQDDLEPDEIEAVESVPVVAVPIDPVVTAPPPPSPTVSDLTHDELTRSLTTLANAGPLSSAQVAEEYGMTTAEAREVLTRMVSAGLLERTGQTRGTRYVLPGSVASTGEPERLWATRTVVTDEDRARVLHAAGRQALTNEIVRDLLGVDADAARTTLAAMVAEGLLDKQGQRRGTRYVLAEPRAEQQRAEPEVLDDPELRAVWELAAGRSINNADVRTALRVSANHAQDLLRALYEGGLLDRRGPRGERRYSRRT</sequence>
<feature type="region of interest" description="Disordered" evidence="6">
    <location>
        <begin position="540"/>
        <end position="561"/>
    </location>
</feature>
<reference evidence="10 11" key="1">
    <citation type="submission" date="2021-02" db="EMBL/GenBank/DDBJ databases">
        <title>Actinophytocola xerophila sp. nov., isolated from soil of cotton cropping field.</title>
        <authorList>
            <person name="Huang R."/>
            <person name="Chen X."/>
            <person name="Ge X."/>
            <person name="Liu W."/>
        </authorList>
    </citation>
    <scope>NUCLEOTIDE SEQUENCE [LARGE SCALE GENOMIC DNA]</scope>
    <source>
        <strain evidence="10 11">S1-96</strain>
    </source>
</reference>
<keyword evidence="5" id="KW-0067">ATP-binding</keyword>
<dbReference type="PANTHER" id="PTHR43788:SF8">
    <property type="entry name" value="DNA-BINDING PROTEIN SMUBP-2"/>
    <property type="match status" value="1"/>
</dbReference>
<dbReference type="InterPro" id="IPR041679">
    <property type="entry name" value="DNA2/NAM7-like_C"/>
</dbReference>
<evidence type="ECO:0000256" key="2">
    <source>
        <dbReference type="ARBA" id="ARBA00022741"/>
    </source>
</evidence>
<evidence type="ECO:0000256" key="6">
    <source>
        <dbReference type="SAM" id="MobiDB-lite"/>
    </source>
</evidence>
<dbReference type="Proteomes" id="UP001156441">
    <property type="component" value="Unassembled WGS sequence"/>
</dbReference>
<dbReference type="InterPro" id="IPR041677">
    <property type="entry name" value="DNA2/NAM7_AAA_11"/>
</dbReference>
<keyword evidence="11" id="KW-1185">Reference proteome</keyword>
<evidence type="ECO:0000313" key="11">
    <source>
        <dbReference type="Proteomes" id="UP001156441"/>
    </source>
</evidence>
<keyword evidence="4" id="KW-0347">Helicase</keyword>
<dbReference type="Pfam" id="PF13086">
    <property type="entry name" value="AAA_11"/>
    <property type="match status" value="1"/>
</dbReference>
<organism evidence="10 11">
    <name type="scientific">Actinophytocola gossypii</name>
    <dbReference type="NCBI Taxonomy" id="2812003"/>
    <lineage>
        <taxon>Bacteria</taxon>
        <taxon>Bacillati</taxon>
        <taxon>Actinomycetota</taxon>
        <taxon>Actinomycetes</taxon>
        <taxon>Pseudonocardiales</taxon>
        <taxon>Pseudonocardiaceae</taxon>
    </lineage>
</organism>
<dbReference type="Pfam" id="PF13087">
    <property type="entry name" value="AAA_12"/>
    <property type="match status" value="1"/>
</dbReference>
<dbReference type="InterPro" id="IPR047187">
    <property type="entry name" value="SF1_C_Upf1"/>
</dbReference>
<dbReference type="Gene3D" id="3.40.50.300">
    <property type="entry name" value="P-loop containing nucleotide triphosphate hydrolases"/>
    <property type="match status" value="3"/>
</dbReference>
<evidence type="ECO:0000256" key="4">
    <source>
        <dbReference type="ARBA" id="ARBA00022806"/>
    </source>
</evidence>
<proteinExistence type="inferred from homology"/>
<evidence type="ECO:0000256" key="1">
    <source>
        <dbReference type="ARBA" id="ARBA00007913"/>
    </source>
</evidence>
<feature type="domain" description="DNA2/NAM7 helicase helicase" evidence="7">
    <location>
        <begin position="350"/>
        <end position="413"/>
    </location>
</feature>
<dbReference type="InterPro" id="IPR049468">
    <property type="entry name" value="Restrct_endonuc-II-like_dom"/>
</dbReference>
<dbReference type="Gene3D" id="1.10.10.10">
    <property type="entry name" value="Winged helix-like DNA-binding domain superfamily/Winged helix DNA-binding domain"/>
    <property type="match status" value="2"/>
</dbReference>
<evidence type="ECO:0000256" key="3">
    <source>
        <dbReference type="ARBA" id="ARBA00022801"/>
    </source>
</evidence>
<feature type="compositionally biased region" description="Basic and acidic residues" evidence="6">
    <location>
        <begin position="542"/>
        <end position="553"/>
    </location>
</feature>
<dbReference type="Gene3D" id="3.40.960.10">
    <property type="entry name" value="VSR Endonuclease"/>
    <property type="match status" value="1"/>
</dbReference>
<dbReference type="PANTHER" id="PTHR43788">
    <property type="entry name" value="DNA2/NAM7 HELICASE FAMILY MEMBER"/>
    <property type="match status" value="1"/>
</dbReference>
<dbReference type="InterPro" id="IPR050534">
    <property type="entry name" value="Coronavir_polyprotein_1ab"/>
</dbReference>
<evidence type="ECO:0000313" key="10">
    <source>
        <dbReference type="EMBL" id="MCT2582363.1"/>
    </source>
</evidence>
<name>A0ABT2J3J6_9PSEU</name>
<dbReference type="Pfam" id="PF18741">
    <property type="entry name" value="MTES_1575"/>
    <property type="match status" value="1"/>
</dbReference>
<evidence type="ECO:0000259" key="9">
    <source>
        <dbReference type="Pfam" id="PF18741"/>
    </source>
</evidence>
<evidence type="ECO:0000256" key="5">
    <source>
        <dbReference type="ARBA" id="ARBA00022840"/>
    </source>
</evidence>
<dbReference type="SUPFAM" id="SSF52980">
    <property type="entry name" value="Restriction endonuclease-like"/>
    <property type="match status" value="1"/>
</dbReference>
<dbReference type="InterPro" id="IPR036388">
    <property type="entry name" value="WH-like_DNA-bd_sf"/>
</dbReference>
<comment type="caution">
    <text evidence="10">The sequence shown here is derived from an EMBL/GenBank/DDBJ whole genome shotgun (WGS) entry which is preliminary data.</text>
</comment>
<dbReference type="EMBL" id="JAFFZE010000005">
    <property type="protein sequence ID" value="MCT2582363.1"/>
    <property type="molecule type" value="Genomic_DNA"/>
</dbReference>